<keyword evidence="4 8" id="KW-0812">Transmembrane</keyword>
<protein>
    <submittedName>
        <fullName evidence="10">MlaD family protein</fullName>
    </submittedName>
</protein>
<dbReference type="PANTHER" id="PTHR30462">
    <property type="entry name" value="INTERMEMBRANE TRANSPORT PROTEIN PQIB-RELATED"/>
    <property type="match status" value="1"/>
</dbReference>
<feature type="domain" description="Mce/MlaD" evidence="9">
    <location>
        <begin position="303"/>
        <end position="408"/>
    </location>
</feature>
<keyword evidence="11" id="KW-1185">Reference proteome</keyword>
<evidence type="ECO:0000256" key="7">
    <source>
        <dbReference type="SAM" id="MobiDB-lite"/>
    </source>
</evidence>
<dbReference type="Pfam" id="PF02470">
    <property type="entry name" value="MlaD"/>
    <property type="match status" value="3"/>
</dbReference>
<evidence type="ECO:0000313" key="10">
    <source>
        <dbReference type="EMBL" id="MDT0497918.1"/>
    </source>
</evidence>
<evidence type="ECO:0000256" key="1">
    <source>
        <dbReference type="ARBA" id="ARBA00004533"/>
    </source>
</evidence>
<organism evidence="10 11">
    <name type="scientific">Banduia mediterranea</name>
    <dbReference type="NCBI Taxonomy" id="3075609"/>
    <lineage>
        <taxon>Bacteria</taxon>
        <taxon>Pseudomonadati</taxon>
        <taxon>Pseudomonadota</taxon>
        <taxon>Gammaproteobacteria</taxon>
        <taxon>Nevskiales</taxon>
        <taxon>Algiphilaceae</taxon>
        <taxon>Banduia</taxon>
    </lineage>
</organism>
<keyword evidence="5 8" id="KW-1133">Transmembrane helix</keyword>
<evidence type="ECO:0000256" key="8">
    <source>
        <dbReference type="SAM" id="Phobius"/>
    </source>
</evidence>
<dbReference type="RefSeq" id="WP_311365311.1">
    <property type="nucleotide sequence ID" value="NZ_JAVRIC010000015.1"/>
</dbReference>
<feature type="compositionally biased region" description="Basic and acidic residues" evidence="7">
    <location>
        <begin position="534"/>
        <end position="547"/>
    </location>
</feature>
<evidence type="ECO:0000256" key="2">
    <source>
        <dbReference type="ARBA" id="ARBA00022475"/>
    </source>
</evidence>
<gene>
    <name evidence="10" type="ORF">RM530_11170</name>
</gene>
<accession>A0ABU2WJ65</accession>
<dbReference type="Proteomes" id="UP001254608">
    <property type="component" value="Unassembled WGS sequence"/>
</dbReference>
<evidence type="ECO:0000313" key="11">
    <source>
        <dbReference type="Proteomes" id="UP001254608"/>
    </source>
</evidence>
<name>A0ABU2WJ65_9GAMM</name>
<feature type="domain" description="Mce/MlaD" evidence="9">
    <location>
        <begin position="52"/>
        <end position="142"/>
    </location>
</feature>
<dbReference type="InterPro" id="IPR051800">
    <property type="entry name" value="PqiA-PqiB_transport"/>
</dbReference>
<feature type="transmembrane region" description="Helical" evidence="8">
    <location>
        <begin position="28"/>
        <end position="49"/>
    </location>
</feature>
<keyword evidence="2" id="KW-1003">Cell membrane</keyword>
<comment type="subcellular location">
    <subcellularLocation>
        <location evidence="1">Cell inner membrane</location>
    </subcellularLocation>
</comment>
<keyword evidence="3" id="KW-0997">Cell inner membrane</keyword>
<keyword evidence="6 8" id="KW-0472">Membrane</keyword>
<evidence type="ECO:0000256" key="5">
    <source>
        <dbReference type="ARBA" id="ARBA00022989"/>
    </source>
</evidence>
<evidence type="ECO:0000256" key="3">
    <source>
        <dbReference type="ARBA" id="ARBA00022519"/>
    </source>
</evidence>
<feature type="domain" description="Mce/MlaD" evidence="9">
    <location>
        <begin position="167"/>
        <end position="234"/>
    </location>
</feature>
<feature type="region of interest" description="Disordered" evidence="7">
    <location>
        <begin position="534"/>
        <end position="557"/>
    </location>
</feature>
<dbReference type="EMBL" id="JAVRIC010000015">
    <property type="protein sequence ID" value="MDT0497918.1"/>
    <property type="molecule type" value="Genomic_DNA"/>
</dbReference>
<comment type="caution">
    <text evidence="10">The sequence shown here is derived from an EMBL/GenBank/DDBJ whole genome shotgun (WGS) entry which is preliminary data.</text>
</comment>
<evidence type="ECO:0000256" key="6">
    <source>
        <dbReference type="ARBA" id="ARBA00023136"/>
    </source>
</evidence>
<dbReference type="InterPro" id="IPR003399">
    <property type="entry name" value="Mce/MlaD"/>
</dbReference>
<evidence type="ECO:0000256" key="4">
    <source>
        <dbReference type="ARBA" id="ARBA00022692"/>
    </source>
</evidence>
<reference evidence="10 11" key="1">
    <citation type="submission" date="2023-09" db="EMBL/GenBank/DDBJ databases">
        <authorList>
            <person name="Rey-Velasco X."/>
        </authorList>
    </citation>
    <scope>NUCLEOTIDE SEQUENCE [LARGE SCALE GENOMIC DNA]</scope>
    <source>
        <strain evidence="10 11">W345</strain>
    </source>
</reference>
<proteinExistence type="predicted"/>
<sequence>MTEQDDISRDAELPEPELATPGRWSVSLVWLVPLVAALVGLVLVVRAYLQAGPSITITFDTAEGIEPGKTEVKYKDVVVGKVSSAELEANHEFVIVHVDLSKEAASLAVEDSRFWVVRPRVDMGGVSGLGTLLSGAYIGVDVGQSDKARTEFEGLEVPPAVTNDQQGKRFQLRSSDLGSLDIGSPVYYRRIPVGRVVGFDLNPDGRNVTIQVFVDHPYDRFVTNRSRFWNASGVDVSVSTGGVRVNTQSLATVLVGGVAFQSLPGDDPGEMADMDAAFPLFSDQNSALAPPDGDQLKLRMRFFQSVRGLAVGAPVDFQGIEIGTVSGIELEYDRDKKQFAALIDATVYPQRLGRAYRGLRDGVVDHDHGDEQPINADRQVFTDMVNQGLRAQMRTGNLISGQLYIALAFEAKAKPMMVAADDGQPLEVPTSLASFDQIQQQVADIVDRLDEIPFRDIGRDLSDTVRSARDLLRQIDGEVTPELRRLLEDVRATVNAANQSLAQPDAPLQQNLTETLDELDRAARSMRSLTDYLQRHPESLIRGKANDPDPTDNFPNE</sequence>
<evidence type="ECO:0000259" key="9">
    <source>
        <dbReference type="Pfam" id="PF02470"/>
    </source>
</evidence>
<dbReference type="PANTHER" id="PTHR30462:SF0">
    <property type="entry name" value="INTERMEMBRANE TRANSPORT PROTEIN YEBT"/>
    <property type="match status" value="1"/>
</dbReference>